<keyword evidence="12" id="KW-1185">Reference proteome</keyword>
<comment type="catalytic activity">
    <reaction evidence="9">
        <text>N-terminal S-1,2-diacyl-sn-glyceryl-L-cysteinyl-[lipoprotein] + a glycerophospholipid = N-acyl-S-1,2-diacyl-sn-glyceryl-L-cysteinyl-[lipoprotein] + a 2-acyl-sn-glycero-3-phospholipid + H(+)</text>
        <dbReference type="Rhea" id="RHEA:48228"/>
        <dbReference type="Rhea" id="RHEA-COMP:14681"/>
        <dbReference type="Rhea" id="RHEA-COMP:14684"/>
        <dbReference type="ChEBI" id="CHEBI:15378"/>
        <dbReference type="ChEBI" id="CHEBI:136912"/>
        <dbReference type="ChEBI" id="CHEBI:140656"/>
        <dbReference type="ChEBI" id="CHEBI:140657"/>
        <dbReference type="ChEBI" id="CHEBI:140660"/>
        <dbReference type="EC" id="2.3.1.269"/>
    </reaction>
</comment>
<dbReference type="CDD" id="cd07571">
    <property type="entry name" value="ALP_N-acyl_transferase"/>
    <property type="match status" value="1"/>
</dbReference>
<dbReference type="InterPro" id="IPR003010">
    <property type="entry name" value="C-N_Hydrolase"/>
</dbReference>
<dbReference type="UniPathway" id="UPA00666"/>
<gene>
    <name evidence="9" type="primary">lnt</name>
    <name evidence="11" type="ORF">TS85_23380</name>
</gene>
<evidence type="ECO:0000256" key="3">
    <source>
        <dbReference type="ARBA" id="ARBA00022475"/>
    </source>
</evidence>
<dbReference type="RefSeq" id="WP_044335478.1">
    <property type="nucleotide sequence ID" value="NZ_CP010836.1"/>
</dbReference>
<keyword evidence="3 9" id="KW-1003">Cell membrane</keyword>
<keyword evidence="8 9" id="KW-0012">Acyltransferase</keyword>
<accession>A0A7U5HVH4</accession>
<dbReference type="HAMAP" id="MF_01148">
    <property type="entry name" value="Lnt"/>
    <property type="match status" value="1"/>
</dbReference>
<comment type="similarity">
    <text evidence="2 9">Belongs to the CN hydrolase family. Apolipoprotein N-acyltransferase subfamily.</text>
</comment>
<organism evidence="11 12">
    <name type="scientific">Sphingomonas hengshuiensis</name>
    <dbReference type="NCBI Taxonomy" id="1609977"/>
    <lineage>
        <taxon>Bacteria</taxon>
        <taxon>Pseudomonadati</taxon>
        <taxon>Pseudomonadota</taxon>
        <taxon>Alphaproteobacteria</taxon>
        <taxon>Sphingomonadales</taxon>
        <taxon>Sphingomonadaceae</taxon>
        <taxon>Sphingomonas</taxon>
    </lineage>
</organism>
<evidence type="ECO:0000256" key="8">
    <source>
        <dbReference type="ARBA" id="ARBA00023315"/>
    </source>
</evidence>
<feature type="transmembrane region" description="Helical" evidence="9">
    <location>
        <begin position="118"/>
        <end position="135"/>
    </location>
</feature>
<dbReference type="NCBIfam" id="TIGR00546">
    <property type="entry name" value="lnt"/>
    <property type="match status" value="1"/>
</dbReference>
<feature type="transmembrane region" description="Helical" evidence="9">
    <location>
        <begin position="51"/>
        <end position="69"/>
    </location>
</feature>
<reference evidence="11 12" key="1">
    <citation type="journal article" date="2015" name="Int. J. Syst. Evol. Microbiol.">
        <title>Sphingomonas hengshuiensis sp. nov., isolated from lake wetland.</title>
        <authorList>
            <person name="Wei S."/>
            <person name="Wang T."/>
            <person name="Liu H."/>
            <person name="Zhang C."/>
            <person name="Guo J."/>
            <person name="Wang Q."/>
            <person name="Liang K."/>
            <person name="Zhang Z."/>
        </authorList>
    </citation>
    <scope>NUCLEOTIDE SEQUENCE [LARGE SCALE GENOMIC DNA]</scope>
    <source>
        <strain evidence="11 12">WHSC-8</strain>
    </source>
</reference>
<comment type="subcellular location">
    <subcellularLocation>
        <location evidence="1 9">Cell membrane</location>
        <topology evidence="1 9">Multi-pass membrane protein</topology>
    </subcellularLocation>
</comment>
<dbReference type="OrthoDB" id="9804277at2"/>
<dbReference type="PANTHER" id="PTHR38686:SF1">
    <property type="entry name" value="APOLIPOPROTEIN N-ACYLTRANSFERASE"/>
    <property type="match status" value="1"/>
</dbReference>
<dbReference type="GO" id="GO:0005886">
    <property type="term" value="C:plasma membrane"/>
    <property type="evidence" value="ECO:0007669"/>
    <property type="project" value="UniProtKB-SubCell"/>
</dbReference>
<feature type="transmembrane region" description="Helical" evidence="9">
    <location>
        <begin position="81"/>
        <end position="106"/>
    </location>
</feature>
<sequence>MSHRPMLVALAAGLLSATGFAPLDWWLVALLCFAALLWITHEAPTLRSALLRGWVFGVGHFTVGNNWIQHAFDYQDKMPPVLGYFAVILVALYLAIYPALAMGLAWRFARSVRHRSGWVEPDFGFVLAAAAAWIVSEWLRGTLFTGYPWNPLGVIWVPTFIGGIAAWIGTYALSGVALLAAGLLFLAARRQYLPLLIGAPVLAIAGLATLDFPQTPAAPEATAPRVRVVQPNIGQENVGRPDYDERVLAKLLEWSGKPGAAPRLIVWPEGMVNYYIEDGYPDPRFYRGADPRWVRARIAAVLGPRDTALIGGTALFFDAQGQVSGAGNSVWTLNPAGMLGARYDKAHLVPYGEYLPMRTLLAPLGLARLVMGDVDFLPGPGPRGLPVQEFGTAGIQVCYEIIFSGQVVDRAHRPAFLFNPSNDAWFGRWGPPEHLAQARLRAIEEGLPILRATPTGISAVIDAHGRLLETIPLGQEGAIELALPRPLPPTLFARFGNVLAGAVAMLLLAMAFAFRRWGR</sequence>
<evidence type="ECO:0000259" key="10">
    <source>
        <dbReference type="PROSITE" id="PS50263"/>
    </source>
</evidence>
<keyword evidence="5 9" id="KW-0812">Transmembrane</keyword>
<dbReference type="InterPro" id="IPR004563">
    <property type="entry name" value="Apolipo_AcylTrfase"/>
</dbReference>
<dbReference type="AlphaFoldDB" id="A0A7U5HVH4"/>
<evidence type="ECO:0000313" key="12">
    <source>
        <dbReference type="Proteomes" id="UP000032300"/>
    </source>
</evidence>
<protein>
    <recommendedName>
        <fullName evidence="9">Apolipoprotein N-acyltransferase</fullName>
        <shortName evidence="9">ALP N-acyltransferase</shortName>
        <ecNumber evidence="9">2.3.1.269</ecNumber>
    </recommendedName>
</protein>
<dbReference type="EC" id="2.3.1.269" evidence="9"/>
<dbReference type="GO" id="GO:0016410">
    <property type="term" value="F:N-acyltransferase activity"/>
    <property type="evidence" value="ECO:0007669"/>
    <property type="project" value="UniProtKB-UniRule"/>
</dbReference>
<feature type="transmembrane region" description="Helical" evidence="9">
    <location>
        <begin position="155"/>
        <end position="185"/>
    </location>
</feature>
<evidence type="ECO:0000256" key="2">
    <source>
        <dbReference type="ARBA" id="ARBA00010065"/>
    </source>
</evidence>
<evidence type="ECO:0000256" key="9">
    <source>
        <dbReference type="HAMAP-Rule" id="MF_01148"/>
    </source>
</evidence>
<dbReference type="Pfam" id="PF20154">
    <property type="entry name" value="LNT_N"/>
    <property type="match status" value="1"/>
</dbReference>
<keyword evidence="7 9" id="KW-0472">Membrane</keyword>
<evidence type="ECO:0000256" key="5">
    <source>
        <dbReference type="ARBA" id="ARBA00022692"/>
    </source>
</evidence>
<dbReference type="EMBL" id="CP010836">
    <property type="protein sequence ID" value="AJP74102.1"/>
    <property type="molecule type" value="Genomic_DNA"/>
</dbReference>
<dbReference type="PROSITE" id="PS50263">
    <property type="entry name" value="CN_HYDROLASE"/>
    <property type="match status" value="1"/>
</dbReference>
<reference evidence="11 12" key="2">
    <citation type="submission" date="2015-02" db="EMBL/GenBank/DDBJ databases">
        <title>The complete genome of Sphingomonas hengshuiensis sp. WHSC-8 isolated from soil of Hengshui Lake.</title>
        <authorList>
            <person name="Wei S."/>
            <person name="Guo J."/>
            <person name="Su C."/>
            <person name="Wu R."/>
            <person name="Zhang Z."/>
            <person name="Liang K."/>
            <person name="Li H."/>
            <person name="Wang T."/>
            <person name="Liu H."/>
            <person name="Zhang C."/>
            <person name="Li Z."/>
            <person name="Wang Q."/>
            <person name="Meng J."/>
        </authorList>
    </citation>
    <scope>NUCLEOTIDE SEQUENCE [LARGE SCALE GENOMIC DNA]</scope>
    <source>
        <strain evidence="11 12">WHSC-8</strain>
    </source>
</reference>
<feature type="transmembrane region" description="Helical" evidence="9">
    <location>
        <begin position="491"/>
        <end position="514"/>
    </location>
</feature>
<dbReference type="InterPro" id="IPR045378">
    <property type="entry name" value="LNT_N"/>
</dbReference>
<dbReference type="Gene3D" id="3.60.110.10">
    <property type="entry name" value="Carbon-nitrogen hydrolase"/>
    <property type="match status" value="1"/>
</dbReference>
<evidence type="ECO:0000256" key="1">
    <source>
        <dbReference type="ARBA" id="ARBA00004651"/>
    </source>
</evidence>
<name>A0A7U5HVH4_9SPHN</name>
<proteinExistence type="inferred from homology"/>
<evidence type="ECO:0000256" key="6">
    <source>
        <dbReference type="ARBA" id="ARBA00022989"/>
    </source>
</evidence>
<keyword evidence="4 9" id="KW-0808">Transferase</keyword>
<keyword evidence="6 9" id="KW-1133">Transmembrane helix</keyword>
<evidence type="ECO:0000256" key="4">
    <source>
        <dbReference type="ARBA" id="ARBA00022679"/>
    </source>
</evidence>
<comment type="function">
    <text evidence="9">Catalyzes the phospholipid dependent N-acylation of the N-terminal cysteine of apolipoprotein, the last step in lipoprotein maturation.</text>
</comment>
<feature type="transmembrane region" description="Helical" evidence="9">
    <location>
        <begin position="192"/>
        <end position="210"/>
    </location>
</feature>
<feature type="transmembrane region" description="Helical" evidence="9">
    <location>
        <begin position="6"/>
        <end position="39"/>
    </location>
</feature>
<evidence type="ECO:0000313" key="11">
    <source>
        <dbReference type="EMBL" id="AJP74102.1"/>
    </source>
</evidence>
<dbReference type="InterPro" id="IPR036526">
    <property type="entry name" value="C-N_Hydrolase_sf"/>
</dbReference>
<feature type="domain" description="CN hydrolase" evidence="10">
    <location>
        <begin position="229"/>
        <end position="485"/>
    </location>
</feature>
<dbReference type="GO" id="GO:0042158">
    <property type="term" value="P:lipoprotein biosynthetic process"/>
    <property type="evidence" value="ECO:0007669"/>
    <property type="project" value="UniProtKB-UniRule"/>
</dbReference>
<dbReference type="SUPFAM" id="SSF56317">
    <property type="entry name" value="Carbon-nitrogen hydrolase"/>
    <property type="match status" value="1"/>
</dbReference>
<dbReference type="Proteomes" id="UP000032300">
    <property type="component" value="Chromosome"/>
</dbReference>
<comment type="pathway">
    <text evidence="9">Protein modification; lipoprotein biosynthesis (N-acyl transfer).</text>
</comment>
<dbReference type="PANTHER" id="PTHR38686">
    <property type="entry name" value="APOLIPOPROTEIN N-ACYLTRANSFERASE"/>
    <property type="match status" value="1"/>
</dbReference>
<dbReference type="KEGG" id="sphi:TS85_23380"/>
<dbReference type="Pfam" id="PF00795">
    <property type="entry name" value="CN_hydrolase"/>
    <property type="match status" value="1"/>
</dbReference>
<evidence type="ECO:0000256" key="7">
    <source>
        <dbReference type="ARBA" id="ARBA00023136"/>
    </source>
</evidence>